<dbReference type="Proteomes" id="UP000005510">
    <property type="component" value="Unassembled WGS sequence"/>
</dbReference>
<name>B7BEW5_9BACT</name>
<dbReference type="STRING" id="537006.PRABACTJOHN_03594"/>
<organism evidence="1 2">
    <name type="scientific">Parabacteroides johnsonii DSM 18315</name>
    <dbReference type="NCBI Taxonomy" id="537006"/>
    <lineage>
        <taxon>Bacteria</taxon>
        <taxon>Pseudomonadati</taxon>
        <taxon>Bacteroidota</taxon>
        <taxon>Bacteroidia</taxon>
        <taxon>Bacteroidales</taxon>
        <taxon>Tannerellaceae</taxon>
        <taxon>Parabacteroides</taxon>
    </lineage>
</organism>
<gene>
    <name evidence="1" type="ORF">PRABACTJOHN_03594</name>
</gene>
<sequence>MDKKDFGYLPPKYVDGVEELHKRLNDAYKKAIRISNLLIGTPLSEARDVFDIFIDSNNTLPSNKLKGYFMFNKIIHRFLSVTFDMALLFPVRNHGGGNIRMLKNIVCKDVCERVKDGCVLHCGVEINENKMPLHRIIPIYPESHFFMNKDKVDDIGMPVNRFPDIEELKITDVPELFLTKKFSLVGEQFYAPYATCHDTYCVLFAELENEYDANAIKVLRWLPVNKGCEVDQLMGLEPNGGDLFFEWGYISRTENSELHDFMVDKKSRLLFGKVADKKISIMGGVKTFKTSSLKYPKCLYNIKLS</sequence>
<evidence type="ECO:0000313" key="2">
    <source>
        <dbReference type="Proteomes" id="UP000005510"/>
    </source>
</evidence>
<protein>
    <submittedName>
        <fullName evidence="1">Uncharacterized protein</fullName>
    </submittedName>
</protein>
<dbReference type="HOGENOM" id="CLU_911085_0_0_10"/>
<comment type="caution">
    <text evidence="1">The sequence shown here is derived from an EMBL/GenBank/DDBJ whole genome shotgun (WGS) entry which is preliminary data.</text>
</comment>
<dbReference type="Gene3D" id="3.30.70.2330">
    <property type="match status" value="1"/>
</dbReference>
<dbReference type="RefSeq" id="WP_008151914.1">
    <property type="nucleotide sequence ID" value="NZ_CP102285.1"/>
</dbReference>
<accession>B7BEW5</accession>
<dbReference type="AlphaFoldDB" id="B7BEW5"/>
<proteinExistence type="predicted"/>
<reference evidence="1 2" key="2">
    <citation type="submission" date="2008-10" db="EMBL/GenBank/DDBJ databases">
        <authorList>
            <person name="Fulton L."/>
            <person name="Clifton S."/>
            <person name="Fulton B."/>
            <person name="Xu J."/>
            <person name="Minx P."/>
            <person name="Pepin K.H."/>
            <person name="Johnson M."/>
            <person name="Bhonagiri V."/>
            <person name="Nash W.E."/>
            <person name="Mardis E.R."/>
            <person name="Wilson R.K."/>
        </authorList>
    </citation>
    <scope>NUCLEOTIDE SEQUENCE [LARGE SCALE GENOMIC DNA]</scope>
    <source>
        <strain evidence="1 2">DSM 18315</strain>
    </source>
</reference>
<reference evidence="1 2" key="1">
    <citation type="submission" date="2008-10" db="EMBL/GenBank/DDBJ databases">
        <title>Draft genome sequence of Parabacteroides johnsonii (DSM 18315).</title>
        <authorList>
            <person name="Sudarsanam P."/>
            <person name="Ley R."/>
            <person name="Guruge J."/>
            <person name="Turnbaugh P.J."/>
            <person name="Mahowald M."/>
            <person name="Liep D."/>
            <person name="Gordon J."/>
        </authorList>
    </citation>
    <scope>NUCLEOTIDE SEQUENCE [LARGE SCALE GENOMIC DNA]</scope>
    <source>
        <strain evidence="1 2">DSM 18315</strain>
    </source>
</reference>
<dbReference type="GeneID" id="93406823"/>
<evidence type="ECO:0000313" key="1">
    <source>
        <dbReference type="EMBL" id="EEC95034.1"/>
    </source>
</evidence>
<dbReference type="EMBL" id="ABYH01000376">
    <property type="protein sequence ID" value="EEC95034.1"/>
    <property type="molecule type" value="Genomic_DNA"/>
</dbReference>